<keyword evidence="5" id="KW-1185">Reference proteome</keyword>
<dbReference type="GO" id="GO:0007162">
    <property type="term" value="P:negative regulation of cell adhesion"/>
    <property type="evidence" value="ECO:0007669"/>
    <property type="project" value="TreeGrafter"/>
</dbReference>
<dbReference type="GO" id="GO:0017154">
    <property type="term" value="F:semaphorin receptor activity"/>
    <property type="evidence" value="ECO:0007669"/>
    <property type="project" value="InterPro"/>
</dbReference>
<reference evidence="4 5" key="1">
    <citation type="submission" date="2019-08" db="EMBL/GenBank/DDBJ databases">
        <title>A chromosome-level genome assembly, high-density linkage maps, and genome scans reveal the genomic architecture of hybrid incompatibilities underlying speciation via character displacement in darters (Percidae: Etheostominae).</title>
        <authorList>
            <person name="Moran R.L."/>
            <person name="Catchen J.M."/>
            <person name="Fuller R.C."/>
        </authorList>
    </citation>
    <scope>NUCLEOTIDE SEQUENCE [LARGE SCALE GENOMIC DNA]</scope>
    <source>
        <strain evidence="4">EspeVRDwgs_2016</strain>
        <tissue evidence="4">Muscle</tissue>
    </source>
</reference>
<comment type="caution">
    <text evidence="4">The sequence shown here is derived from an EMBL/GenBank/DDBJ whole genome shotgun (WGS) entry which is preliminary data.</text>
</comment>
<dbReference type="InterPro" id="IPR013548">
    <property type="entry name" value="Plexin_cytoplasmic_RasGAP_dom"/>
</dbReference>
<keyword evidence="1" id="KW-0472">Membrane</keyword>
<proteinExistence type="predicted"/>
<feature type="transmembrane region" description="Helical" evidence="1">
    <location>
        <begin position="98"/>
        <end position="120"/>
    </location>
</feature>
<dbReference type="Pfam" id="PF08337">
    <property type="entry name" value="Plexin_cytopl"/>
    <property type="match status" value="1"/>
</dbReference>
<keyword evidence="1" id="KW-0812">Transmembrane</keyword>
<gene>
    <name evidence="4" type="ORF">FQN60_005513</name>
</gene>
<evidence type="ECO:0000259" key="3">
    <source>
        <dbReference type="Pfam" id="PF20170"/>
    </source>
</evidence>
<keyword evidence="1" id="KW-1133">Transmembrane helix</keyword>
<dbReference type="SUPFAM" id="SSF48350">
    <property type="entry name" value="GTPase activation domain, GAP"/>
    <property type="match status" value="1"/>
</dbReference>
<dbReference type="InterPro" id="IPR046800">
    <property type="entry name" value="Plexin_RBD"/>
</dbReference>
<evidence type="ECO:0000259" key="2">
    <source>
        <dbReference type="Pfam" id="PF08337"/>
    </source>
</evidence>
<dbReference type="Gene3D" id="1.10.506.10">
    <property type="entry name" value="GTPase Activation - p120gap, domain 1"/>
    <property type="match status" value="1"/>
</dbReference>
<name>A0A5J5CEK7_9PERO</name>
<dbReference type="Gene3D" id="3.10.20.90">
    <property type="entry name" value="Phosphatidylinositol 3-kinase Catalytic Subunit, Chain A, domain 1"/>
    <property type="match status" value="1"/>
</dbReference>
<dbReference type="AlphaFoldDB" id="A0A5J5CEK7"/>
<feature type="domain" description="Plexin cytoplasmic RhoGTPase-binding" evidence="3">
    <location>
        <begin position="340"/>
        <end position="446"/>
    </location>
</feature>
<dbReference type="GO" id="GO:0008360">
    <property type="term" value="P:regulation of cell shape"/>
    <property type="evidence" value="ECO:0007669"/>
    <property type="project" value="TreeGrafter"/>
</dbReference>
<dbReference type="GO" id="GO:0050772">
    <property type="term" value="P:positive regulation of axonogenesis"/>
    <property type="evidence" value="ECO:0007669"/>
    <property type="project" value="TreeGrafter"/>
</dbReference>
<dbReference type="InterPro" id="IPR031148">
    <property type="entry name" value="Plexin"/>
</dbReference>
<dbReference type="Pfam" id="PF20170">
    <property type="entry name" value="Plexin_RBD"/>
    <property type="match status" value="1"/>
</dbReference>
<sequence>MTYYPEPEFTSFTSTRTGDDVRITIQKTADKLDMTIAELEVWGVEEEKQHPCIMEAKETSNETDFFICEIQRTPNAIFQQLMIKYGDKTLTLKIRSSLNLYLMLLVLLLIPCIIVAVVIISRSQQNKLTVKMNKRMEDLELDIRNDIRQGFVDLQTENADLMENVGAIPFLDYKHFASRIFFPESESLMTSFIKDIGQDVVKVQLDEGCQSLSRLIQDQLFLTSMVHALEEQKTFTIKDKCALASLLTVALHNNLAYLTEVMEALLKALMQQSSNAQPKLLLRRTESTVEKMLTNWMSVCLYGFLRESVGQHLFLMVSALTQQTAKGPVDCVTEKALYTLSEDWLLWQAQDFSSLKLKVLFAVGSEGEVSEPLEVSALSCDSVEQVKEKILSTFKAKFGFPYNKYENKGSFVTLEEVDASSEVIGEVTMLNTLKHYKVPDGATIKVLSKKTHPPVSPQGSLKDDENFSGKYFHLIDPDVDEDQRKNPERKKLKLKEVHLTKLLSTKARGTKTAENDNTLFSDSKVAVHSFVENLFRSIWGTPHSRAPHAVKYFFDFLDTQADNMKITDPDVLHIWKTNSLPLRFWVNIMKNPQFVFDMAKTPQLDSCLSVIAQAFMDSFSLSEIQLGKNAPTNKLLYAKDIPKFKQEVKAYYKQIRDQLPITDSEFKEFLQEESKKHENEFNEAAALRELYKFIQRYFTEIKDKLDQNGAPTELTEQLHHVKKSFDGLKSCSWN</sequence>
<dbReference type="Proteomes" id="UP000327493">
    <property type="component" value="Chromosome 23"/>
</dbReference>
<dbReference type="PANTHER" id="PTHR22625:SF4">
    <property type="entry name" value="PLEXIN-C1"/>
    <property type="match status" value="1"/>
</dbReference>
<dbReference type="GO" id="GO:0005886">
    <property type="term" value="C:plasma membrane"/>
    <property type="evidence" value="ECO:0007669"/>
    <property type="project" value="TreeGrafter"/>
</dbReference>
<evidence type="ECO:0000256" key="1">
    <source>
        <dbReference type="SAM" id="Phobius"/>
    </source>
</evidence>
<dbReference type="PANTHER" id="PTHR22625">
    <property type="entry name" value="PLEXIN"/>
    <property type="match status" value="1"/>
</dbReference>
<protein>
    <submittedName>
        <fullName evidence="4">Uncharacterized protein</fullName>
    </submittedName>
</protein>
<feature type="domain" description="Plexin cytoplasmic RasGAP" evidence="2">
    <location>
        <begin position="168"/>
        <end position="701"/>
    </location>
</feature>
<organism evidence="4 5">
    <name type="scientific">Etheostoma spectabile</name>
    <name type="common">orangethroat darter</name>
    <dbReference type="NCBI Taxonomy" id="54343"/>
    <lineage>
        <taxon>Eukaryota</taxon>
        <taxon>Metazoa</taxon>
        <taxon>Chordata</taxon>
        <taxon>Craniata</taxon>
        <taxon>Vertebrata</taxon>
        <taxon>Euteleostomi</taxon>
        <taxon>Actinopterygii</taxon>
        <taxon>Neopterygii</taxon>
        <taxon>Teleostei</taxon>
        <taxon>Neoteleostei</taxon>
        <taxon>Acanthomorphata</taxon>
        <taxon>Eupercaria</taxon>
        <taxon>Perciformes</taxon>
        <taxon>Percoidei</taxon>
        <taxon>Percidae</taxon>
        <taxon>Etheostomatinae</taxon>
        <taxon>Etheostoma</taxon>
    </lineage>
</organism>
<evidence type="ECO:0000313" key="5">
    <source>
        <dbReference type="Proteomes" id="UP000327493"/>
    </source>
</evidence>
<dbReference type="GO" id="GO:0030334">
    <property type="term" value="P:regulation of cell migration"/>
    <property type="evidence" value="ECO:0007669"/>
    <property type="project" value="TreeGrafter"/>
</dbReference>
<evidence type="ECO:0000313" key="4">
    <source>
        <dbReference type="EMBL" id="KAA8579978.1"/>
    </source>
</evidence>
<dbReference type="EMBL" id="VOFY01000023">
    <property type="protein sequence ID" value="KAA8579978.1"/>
    <property type="molecule type" value="Genomic_DNA"/>
</dbReference>
<dbReference type="InterPro" id="IPR008936">
    <property type="entry name" value="Rho_GTPase_activation_prot"/>
</dbReference>
<accession>A0A5J5CEK7</accession>
<dbReference type="GO" id="GO:0002116">
    <property type="term" value="C:semaphorin receptor complex"/>
    <property type="evidence" value="ECO:0007669"/>
    <property type="project" value="TreeGrafter"/>
</dbReference>